<dbReference type="Proteomes" id="UP000823872">
    <property type="component" value="Chromosome D3"/>
</dbReference>
<dbReference type="Pfam" id="PF05365">
    <property type="entry name" value="UCR_UQCRX_QCR9"/>
    <property type="match status" value="1"/>
</dbReference>
<reference evidence="11" key="2">
    <citation type="submission" date="2025-08" db="UniProtKB">
        <authorList>
            <consortium name="Ensembl"/>
        </authorList>
    </citation>
    <scope>IDENTIFICATION</scope>
    <source>
        <strain evidence="11">breed Abyssinian</strain>
    </source>
</reference>
<keyword evidence="8" id="KW-1133">Transmembrane helix</keyword>
<dbReference type="Gene3D" id="1.20.5.260">
    <property type="entry name" value="Cytochrome b-c1 complex subunit 9"/>
    <property type="match status" value="1"/>
</dbReference>
<evidence type="ECO:0000256" key="8">
    <source>
        <dbReference type="ARBA" id="ARBA00022989"/>
    </source>
</evidence>
<organism evidence="11 12">
    <name type="scientific">Felis catus</name>
    <name type="common">Cat</name>
    <name type="synonym">Felis silvestris catus</name>
    <dbReference type="NCBI Taxonomy" id="9685"/>
    <lineage>
        <taxon>Eukaryota</taxon>
        <taxon>Metazoa</taxon>
        <taxon>Chordata</taxon>
        <taxon>Craniata</taxon>
        <taxon>Vertebrata</taxon>
        <taxon>Euteleostomi</taxon>
        <taxon>Mammalia</taxon>
        <taxon>Eutheria</taxon>
        <taxon>Laurasiatheria</taxon>
        <taxon>Carnivora</taxon>
        <taxon>Feliformia</taxon>
        <taxon>Felidae</taxon>
        <taxon>Felinae</taxon>
        <taxon>Felis</taxon>
    </lineage>
</organism>
<evidence type="ECO:0000256" key="9">
    <source>
        <dbReference type="ARBA" id="ARBA00023128"/>
    </source>
</evidence>
<evidence type="ECO:0000256" key="10">
    <source>
        <dbReference type="ARBA" id="ARBA00023136"/>
    </source>
</evidence>
<dbReference type="SUPFAM" id="SSF81514">
    <property type="entry name" value="Subunit X (non-heme 7 kDa protein) of cytochrome bc1 complex (Ubiquinol-cytochrome c reductase)"/>
    <property type="match status" value="1"/>
</dbReference>
<keyword evidence="4" id="KW-0679">Respiratory chain</keyword>
<keyword evidence="6" id="KW-0999">Mitochondrion inner membrane</keyword>
<dbReference type="GeneTree" id="ENSGT00980000199549"/>
<dbReference type="PANTHER" id="PTHR12980:SF0">
    <property type="entry name" value="CYTOCHROME B-C1 COMPLEX SUBUNIT 9"/>
    <property type="match status" value="1"/>
</dbReference>
<keyword evidence="10" id="KW-0472">Membrane</keyword>
<evidence type="ECO:0008006" key="13">
    <source>
        <dbReference type="Google" id="ProtNLM"/>
    </source>
</evidence>
<protein>
    <recommendedName>
        <fullName evidence="13">Ubiquinol-cytochrome c reductase, complex III subunit X</fullName>
    </recommendedName>
</protein>
<evidence type="ECO:0000256" key="6">
    <source>
        <dbReference type="ARBA" id="ARBA00022792"/>
    </source>
</evidence>
<evidence type="ECO:0000313" key="11">
    <source>
        <dbReference type="Ensembl" id="ENSFCTP00005026086.1"/>
    </source>
</evidence>
<keyword evidence="7" id="KW-0249">Electron transport</keyword>
<comment type="subcellular location">
    <subcellularLocation>
        <location evidence="1">Mitochondrion inner membrane</location>
        <topology evidence="1">Single-pass membrane protein</topology>
    </subcellularLocation>
</comment>
<dbReference type="PANTHER" id="PTHR12980">
    <property type="entry name" value="UBIQUINOL-CYTOCHROME C REDUCTASE COMPLEX, SUBUNIT X"/>
    <property type="match status" value="1"/>
</dbReference>
<comment type="similarity">
    <text evidence="2">Belongs to the UQCR10/QCR9 family.</text>
</comment>
<evidence type="ECO:0000256" key="4">
    <source>
        <dbReference type="ARBA" id="ARBA00022660"/>
    </source>
</evidence>
<reference evidence="11 12" key="1">
    <citation type="submission" date="2021-02" db="EMBL/GenBank/DDBJ databases">
        <title>Safari Cat Assemblies.</title>
        <authorList>
            <person name="Bredemeyer K.R."/>
            <person name="Murphy W.J."/>
        </authorList>
    </citation>
    <scope>NUCLEOTIDE SEQUENCE [LARGE SCALE GENOMIC DNA]</scope>
</reference>
<name>A0ABI7XUA0_FELCA</name>
<dbReference type="InterPro" id="IPR008027">
    <property type="entry name" value="QCR9"/>
</dbReference>
<evidence type="ECO:0000313" key="12">
    <source>
        <dbReference type="Proteomes" id="UP000823872"/>
    </source>
</evidence>
<sequence length="182" mass="20601">MGKKILPHYLGCPNLNPMRLFSPASHHLPLLFKTTSTEIQKNYISHKVLHAEGLWSPWSAAAQARAPQWRKMAAPTFTARLYSLLFRRTSTFALTIAVGALFFERAFDQGADAIYEHINEGSCLTLRPRKTLPTNAVRLWPGQLPVPMKVLPLFHLLKAVLLAIFNVWEQHLKAVETHQAQV</sequence>
<dbReference type="InterPro" id="IPR036656">
    <property type="entry name" value="QCR9_sf"/>
</dbReference>
<keyword evidence="9" id="KW-0496">Mitochondrion</keyword>
<accession>A0ABI7XUA0</accession>
<evidence type="ECO:0000256" key="5">
    <source>
        <dbReference type="ARBA" id="ARBA00022692"/>
    </source>
</evidence>
<keyword evidence="12" id="KW-1185">Reference proteome</keyword>
<evidence type="ECO:0000256" key="2">
    <source>
        <dbReference type="ARBA" id="ARBA00007856"/>
    </source>
</evidence>
<evidence type="ECO:0000256" key="7">
    <source>
        <dbReference type="ARBA" id="ARBA00022982"/>
    </source>
</evidence>
<proteinExistence type="inferred from homology"/>
<dbReference type="Ensembl" id="ENSFCTT00005037457.1">
    <property type="protein sequence ID" value="ENSFCTP00005026086.1"/>
    <property type="gene ID" value="ENSFCTG00005013206.1"/>
</dbReference>
<reference evidence="11" key="3">
    <citation type="submission" date="2025-09" db="UniProtKB">
        <authorList>
            <consortium name="Ensembl"/>
        </authorList>
    </citation>
    <scope>IDENTIFICATION</scope>
    <source>
        <strain evidence="11">breed Abyssinian</strain>
    </source>
</reference>
<evidence type="ECO:0000256" key="3">
    <source>
        <dbReference type="ARBA" id="ARBA00022448"/>
    </source>
</evidence>
<keyword evidence="3" id="KW-0813">Transport</keyword>
<evidence type="ECO:0000256" key="1">
    <source>
        <dbReference type="ARBA" id="ARBA00004434"/>
    </source>
</evidence>
<keyword evidence="5" id="KW-0812">Transmembrane</keyword>